<dbReference type="PANTHER" id="PTHR43384">
    <property type="entry name" value="SEPTUM SITE-DETERMINING PROTEIN MIND HOMOLOG, CHLOROPLASTIC-RELATED"/>
    <property type="match status" value="1"/>
</dbReference>
<dbReference type="GO" id="GO:0005829">
    <property type="term" value="C:cytosol"/>
    <property type="evidence" value="ECO:0007669"/>
    <property type="project" value="TreeGrafter"/>
</dbReference>
<evidence type="ECO:0000313" key="5">
    <source>
        <dbReference type="EMBL" id="EEA91711.1"/>
    </source>
</evidence>
<dbReference type="Gene3D" id="3.40.50.300">
    <property type="entry name" value="P-loop containing nucleotide triphosphate hydrolases"/>
    <property type="match status" value="1"/>
</dbReference>
<proteinExistence type="predicted"/>
<comment type="caution">
    <text evidence="5">The sequence shown here is derived from an EMBL/GenBank/DDBJ whole genome shotgun (WGS) entry which is preliminary data.</text>
</comment>
<keyword evidence="6" id="KW-1185">Reference proteome</keyword>
<dbReference type="GO" id="GO:0005524">
    <property type="term" value="F:ATP binding"/>
    <property type="evidence" value="ECO:0007669"/>
    <property type="project" value="UniProtKB-KW"/>
</dbReference>
<name>B6G7L4_9ACTN</name>
<gene>
    <name evidence="5" type="ORF">COLSTE_00053</name>
</gene>
<sequence length="496" mass="51141">MGRIWVICCEEGLYGTARQEVLKRDGDARVARVASVEEMMSLRALCESERVGIVVAGRGASLDRTARDVTRIRQQGLGDDVLAILAGCGPGSVARMLRAGANEVIAAEGEWAGCALPDRPLVLGTCMEDDGCGCTVDGAPPFRDDLVPLEELWPPLDEPDDEVGAGPSALERTGDCGISCKGSVRTGRDGVDMPAADAHELKEVAARAGANAAMSGGGHRAPLVAVVSGRGGVGKTTVVAGLAACAARVGLRSAVLDLDLMCGDMPAVLGVDVFKGLEGLMAHESGGSIAECDIEATAMRVGPGLTLWGPLAEGERAELFGDSVEQLIDALRSAADVIFADTSCFWGDAVAVAVGACDRCLVIGGAGETSGASAARAVALAMRLGVPATRMTSVFNGVGGCGSGEEEALRFEMGASLRSRARISDGGDRVSGLLSFDKLDALIAEDCAFSRDMRSFAGELLSELGCRMVGSLEPAPQNTPATKFRLPWGKRGSGER</sequence>
<dbReference type="Proteomes" id="UP000003560">
    <property type="component" value="Unassembled WGS sequence"/>
</dbReference>
<dbReference type="GeneID" id="98002472"/>
<evidence type="ECO:0000313" key="6">
    <source>
        <dbReference type="Proteomes" id="UP000003560"/>
    </source>
</evidence>
<organism evidence="5 6">
    <name type="scientific">Collinsella stercoris DSM 13279</name>
    <dbReference type="NCBI Taxonomy" id="445975"/>
    <lineage>
        <taxon>Bacteria</taxon>
        <taxon>Bacillati</taxon>
        <taxon>Actinomycetota</taxon>
        <taxon>Coriobacteriia</taxon>
        <taxon>Coriobacteriales</taxon>
        <taxon>Coriobacteriaceae</taxon>
        <taxon>Collinsella</taxon>
    </lineage>
</organism>
<accession>B6G7L4</accession>
<keyword evidence="1" id="KW-0547">Nucleotide-binding</keyword>
<dbReference type="HOGENOM" id="CLU_569514_0_0_11"/>
<dbReference type="RefSeq" id="WP_006719399.1">
    <property type="nucleotide sequence ID" value="NZ_CP085935.1"/>
</dbReference>
<protein>
    <recommendedName>
        <fullName evidence="4">CobQ/CobB/MinD/ParA nucleotide binding domain-containing protein</fullName>
    </recommendedName>
</protein>
<evidence type="ECO:0000256" key="2">
    <source>
        <dbReference type="ARBA" id="ARBA00022840"/>
    </source>
</evidence>
<dbReference type="OrthoDB" id="3185716at2"/>
<dbReference type="STRING" id="445975.COLSTE_00053"/>
<dbReference type="Pfam" id="PF01656">
    <property type="entry name" value="CbiA"/>
    <property type="match status" value="1"/>
</dbReference>
<dbReference type="SUPFAM" id="SSF52540">
    <property type="entry name" value="P-loop containing nucleoside triphosphate hydrolases"/>
    <property type="match status" value="1"/>
</dbReference>
<dbReference type="GO" id="GO:0051782">
    <property type="term" value="P:negative regulation of cell division"/>
    <property type="evidence" value="ECO:0007669"/>
    <property type="project" value="TreeGrafter"/>
</dbReference>
<dbReference type="InterPro" id="IPR050625">
    <property type="entry name" value="ParA/MinD_ATPase"/>
</dbReference>
<dbReference type="eggNOG" id="COG0455">
    <property type="taxonomic scope" value="Bacteria"/>
</dbReference>
<feature type="domain" description="CobQ/CobB/MinD/ParA nucleotide binding" evidence="4">
    <location>
        <begin position="224"/>
        <end position="266"/>
    </location>
</feature>
<evidence type="ECO:0000256" key="3">
    <source>
        <dbReference type="SAM" id="MobiDB-lite"/>
    </source>
</evidence>
<reference evidence="5 6" key="2">
    <citation type="submission" date="2008-10" db="EMBL/GenBank/DDBJ databases">
        <authorList>
            <person name="Fulton L."/>
            <person name="Clifton S."/>
            <person name="Fulton B."/>
            <person name="Xu J."/>
            <person name="Minx P."/>
            <person name="Pepin K.H."/>
            <person name="Johnson M."/>
            <person name="Thiruvilangam P."/>
            <person name="Bhonagiri V."/>
            <person name="Nash W.E."/>
            <person name="Mardis E.R."/>
            <person name="Wilson R.K."/>
        </authorList>
    </citation>
    <scope>NUCLEOTIDE SEQUENCE [LARGE SCALE GENOMIC DNA]</scope>
    <source>
        <strain evidence="5 6">DSM 13279</strain>
    </source>
</reference>
<dbReference type="PANTHER" id="PTHR43384:SF6">
    <property type="entry name" value="SEPTUM SITE-DETERMINING PROTEIN MIND HOMOLOG, CHLOROPLASTIC"/>
    <property type="match status" value="1"/>
</dbReference>
<evidence type="ECO:0000259" key="4">
    <source>
        <dbReference type="Pfam" id="PF01656"/>
    </source>
</evidence>
<dbReference type="GO" id="GO:0016887">
    <property type="term" value="F:ATP hydrolysis activity"/>
    <property type="evidence" value="ECO:0007669"/>
    <property type="project" value="TreeGrafter"/>
</dbReference>
<dbReference type="AlphaFoldDB" id="B6G7L4"/>
<reference evidence="5 6" key="1">
    <citation type="submission" date="2008-10" db="EMBL/GenBank/DDBJ databases">
        <title>Draft genome sequence of Collinsella stercoris (DSM 13279).</title>
        <authorList>
            <person name="Sudarsanam P."/>
            <person name="Ley R."/>
            <person name="Guruge J."/>
            <person name="Turnbaugh P.J."/>
            <person name="Mahowald M."/>
            <person name="Liep D."/>
            <person name="Gordon J."/>
        </authorList>
    </citation>
    <scope>NUCLEOTIDE SEQUENCE [LARGE SCALE GENOMIC DNA]</scope>
    <source>
        <strain evidence="5 6">DSM 13279</strain>
    </source>
</reference>
<dbReference type="EMBL" id="ABXJ01000006">
    <property type="protein sequence ID" value="EEA91711.1"/>
    <property type="molecule type" value="Genomic_DNA"/>
</dbReference>
<feature type="region of interest" description="Disordered" evidence="3">
    <location>
        <begin position="476"/>
        <end position="496"/>
    </location>
</feature>
<dbReference type="GO" id="GO:0009898">
    <property type="term" value="C:cytoplasmic side of plasma membrane"/>
    <property type="evidence" value="ECO:0007669"/>
    <property type="project" value="TreeGrafter"/>
</dbReference>
<evidence type="ECO:0000256" key="1">
    <source>
        <dbReference type="ARBA" id="ARBA00022741"/>
    </source>
</evidence>
<dbReference type="InterPro" id="IPR027417">
    <property type="entry name" value="P-loop_NTPase"/>
</dbReference>
<keyword evidence="2" id="KW-0067">ATP-binding</keyword>
<dbReference type="InterPro" id="IPR002586">
    <property type="entry name" value="CobQ/CobB/MinD/ParA_Nub-bd_dom"/>
</dbReference>